<evidence type="ECO:0000259" key="11">
    <source>
        <dbReference type="PROSITE" id="PS50004"/>
    </source>
</evidence>
<dbReference type="GO" id="GO:0031267">
    <property type="term" value="F:small GTPase binding"/>
    <property type="evidence" value="ECO:0007669"/>
    <property type="project" value="InterPro"/>
</dbReference>
<dbReference type="Gene3D" id="6.10.250.3000">
    <property type="match status" value="1"/>
</dbReference>
<comment type="subcellular location">
    <subcellularLocation>
        <location evidence="2">Cell membrane</location>
    </subcellularLocation>
    <subcellularLocation>
        <location evidence="1">Endomembrane system</location>
        <topology evidence="1">Peripheral membrane protein</topology>
    </subcellularLocation>
</comment>
<evidence type="ECO:0000313" key="14">
    <source>
        <dbReference type="RefSeq" id="XP_030644416.1"/>
    </source>
</evidence>
<dbReference type="CDD" id="cd04020">
    <property type="entry name" value="C2B_SLP_1-2-3-4"/>
    <property type="match status" value="1"/>
</dbReference>
<feature type="region of interest" description="Disordered" evidence="10">
    <location>
        <begin position="100"/>
        <end position="169"/>
    </location>
</feature>
<dbReference type="GO" id="GO:0070382">
    <property type="term" value="C:exocytic vesicle"/>
    <property type="evidence" value="ECO:0007669"/>
    <property type="project" value="TreeGrafter"/>
</dbReference>
<keyword evidence="13" id="KW-1185">Reference proteome</keyword>
<keyword evidence="5" id="KW-0597">Phosphoprotein</keyword>
<keyword evidence="7" id="KW-0472">Membrane</keyword>
<feature type="domain" description="RabBD" evidence="12">
    <location>
        <begin position="7"/>
        <end position="63"/>
    </location>
</feature>
<dbReference type="InterPro" id="IPR035892">
    <property type="entry name" value="C2_domain_sf"/>
</dbReference>
<protein>
    <recommendedName>
        <fullName evidence="8">Synaptotagmin-like protein 1</fullName>
    </recommendedName>
    <alternativeName>
        <fullName evidence="9">Exophilin-7</fullName>
    </alternativeName>
</protein>
<keyword evidence="6" id="KW-0677">Repeat</keyword>
<dbReference type="PROSITE" id="PS50004">
    <property type="entry name" value="C2"/>
    <property type="match status" value="2"/>
</dbReference>
<dbReference type="GO" id="GO:0042043">
    <property type="term" value="F:neurexin family protein binding"/>
    <property type="evidence" value="ECO:0007669"/>
    <property type="project" value="TreeGrafter"/>
</dbReference>
<evidence type="ECO:0000256" key="2">
    <source>
        <dbReference type="ARBA" id="ARBA00004236"/>
    </source>
</evidence>
<reference evidence="14" key="1">
    <citation type="submission" date="2025-08" db="UniProtKB">
        <authorList>
            <consortium name="RefSeq"/>
        </authorList>
    </citation>
    <scope>IDENTIFICATION</scope>
</reference>
<dbReference type="GeneID" id="115824804"/>
<dbReference type="Pfam" id="PF00168">
    <property type="entry name" value="C2"/>
    <property type="match status" value="2"/>
</dbReference>
<organism evidence="13 14">
    <name type="scientific">Chanos chanos</name>
    <name type="common">Milkfish</name>
    <name type="synonym">Mugil chanos</name>
    <dbReference type="NCBI Taxonomy" id="29144"/>
    <lineage>
        <taxon>Eukaryota</taxon>
        <taxon>Metazoa</taxon>
        <taxon>Chordata</taxon>
        <taxon>Craniata</taxon>
        <taxon>Vertebrata</taxon>
        <taxon>Euteleostomi</taxon>
        <taxon>Actinopterygii</taxon>
        <taxon>Neopterygii</taxon>
        <taxon>Teleostei</taxon>
        <taxon>Ostariophysi</taxon>
        <taxon>Gonorynchiformes</taxon>
        <taxon>Chanidae</taxon>
        <taxon>Chanos</taxon>
    </lineage>
</organism>
<dbReference type="Gene3D" id="2.60.40.150">
    <property type="entry name" value="C2 domain"/>
    <property type="match status" value="2"/>
</dbReference>
<dbReference type="RefSeq" id="XP_030644416.1">
    <property type="nucleotide sequence ID" value="XM_030788556.1"/>
</dbReference>
<evidence type="ECO:0000256" key="6">
    <source>
        <dbReference type="ARBA" id="ARBA00022737"/>
    </source>
</evidence>
<dbReference type="SUPFAM" id="SSF49562">
    <property type="entry name" value="C2 domain (Calcium/lipid-binding domain, CaLB)"/>
    <property type="match status" value="2"/>
</dbReference>
<dbReference type="CTD" id="84958"/>
<dbReference type="GO" id="GO:0006887">
    <property type="term" value="P:exocytosis"/>
    <property type="evidence" value="ECO:0007669"/>
    <property type="project" value="UniProtKB-KW"/>
</dbReference>
<sequence>MMEGQSLLDLGHLTETEQEAILKVLLRDAELRSKEEKRLRKIQQTAVDPKHFRSLSGAWFREERAKRHQKGGVDIVHASLRLKGRDKDLPLEGVFQRQGKQKNLLPEEDCKEEEEVVVEQETGEEEEEKTGEEQRGESPEVQVSPVPRPRTRKPQPQEVTKDKTPQFIDIEDNRLLHPYSSLQVQGDVSDSDTDFSRNDLNQNKLGSIISLRSNNTFSGSMMSLFSVGDYGGVVVTGQIQFALQYDTKKEELHVRVVRCQDLAPARKNRSDPYVKVYLLPDNTSRSKRKTSVKKKTLNPVYDETLRYKVRRPDLKARVLSVSVWHQERVKRNVFLGEVEVPLSRWDWGQSQPTWHNLQPRVQISSDAISSRGTILMSLKFIPPGSEGDGLPVTGELHIWLREAVGLLPTKRGAPNTFIKSVVLPDEGGFSGQQTRMIRGTVSPLFNHTMVYDGLHASDLPQACAEVTVWATHTHSTYCLGGVRLSTGTGTSYGQDVDWMDSTEEETSVWKTVIKNPNTWVDTALPIRTNLQARHE</sequence>
<dbReference type="Proteomes" id="UP000504632">
    <property type="component" value="Chromosome 12"/>
</dbReference>
<evidence type="ECO:0000256" key="3">
    <source>
        <dbReference type="ARBA" id="ARBA00022475"/>
    </source>
</evidence>
<evidence type="ECO:0000256" key="8">
    <source>
        <dbReference type="ARBA" id="ARBA00072163"/>
    </source>
</evidence>
<dbReference type="PROSITE" id="PS50916">
    <property type="entry name" value="RABBD"/>
    <property type="match status" value="1"/>
</dbReference>
<evidence type="ECO:0000256" key="7">
    <source>
        <dbReference type="ARBA" id="ARBA00023136"/>
    </source>
</evidence>
<accession>A0A6J2WM73</accession>
<dbReference type="SMART" id="SM00239">
    <property type="entry name" value="C2"/>
    <property type="match status" value="2"/>
</dbReference>
<evidence type="ECO:0000259" key="12">
    <source>
        <dbReference type="PROSITE" id="PS50916"/>
    </source>
</evidence>
<dbReference type="FunFam" id="2.60.40.150:FF:000006">
    <property type="entry name" value="Synaptotagmin-like 5, isoform CRA_a"/>
    <property type="match status" value="1"/>
</dbReference>
<evidence type="ECO:0000313" key="13">
    <source>
        <dbReference type="Proteomes" id="UP000504632"/>
    </source>
</evidence>
<dbReference type="PANTHER" id="PTHR45716:SF3">
    <property type="entry name" value="SYNAPTOTAGMIN-LIKE PROTEIN 1"/>
    <property type="match status" value="1"/>
</dbReference>
<feature type="compositionally biased region" description="Acidic residues" evidence="10">
    <location>
        <begin position="106"/>
        <end position="130"/>
    </location>
</feature>
<dbReference type="AlphaFoldDB" id="A0A6J2WM73"/>
<dbReference type="OrthoDB" id="195679at2759"/>
<dbReference type="CDD" id="cd08393">
    <property type="entry name" value="C2A_SLP-1_2"/>
    <property type="match status" value="1"/>
</dbReference>
<keyword evidence="3" id="KW-1003">Cell membrane</keyword>
<evidence type="ECO:0000256" key="4">
    <source>
        <dbReference type="ARBA" id="ARBA00022483"/>
    </source>
</evidence>
<evidence type="ECO:0000256" key="9">
    <source>
        <dbReference type="ARBA" id="ARBA00075525"/>
    </source>
</evidence>
<dbReference type="InParanoid" id="A0A6J2WM73"/>
<keyword evidence="4" id="KW-0268">Exocytosis</keyword>
<evidence type="ECO:0000256" key="10">
    <source>
        <dbReference type="SAM" id="MobiDB-lite"/>
    </source>
</evidence>
<dbReference type="GO" id="GO:0006886">
    <property type="term" value="P:intracellular protein transport"/>
    <property type="evidence" value="ECO:0007669"/>
    <property type="project" value="InterPro"/>
</dbReference>
<dbReference type="GO" id="GO:0005886">
    <property type="term" value="C:plasma membrane"/>
    <property type="evidence" value="ECO:0007669"/>
    <property type="project" value="UniProtKB-SubCell"/>
</dbReference>
<dbReference type="FunFam" id="2.60.40.150:FF:000108">
    <property type="entry name" value="Synaptotagmin like 1"/>
    <property type="match status" value="1"/>
</dbReference>
<feature type="domain" description="C2" evidence="11">
    <location>
        <begin position="370"/>
        <end position="499"/>
    </location>
</feature>
<name>A0A6J2WM73_CHACN</name>
<dbReference type="InterPro" id="IPR000008">
    <property type="entry name" value="C2_dom"/>
</dbReference>
<dbReference type="InterPro" id="IPR043567">
    <property type="entry name" value="SYTL1-5_C2B"/>
</dbReference>
<gene>
    <name evidence="14" type="primary">sytl1</name>
</gene>
<feature type="domain" description="C2" evidence="11">
    <location>
        <begin position="235"/>
        <end position="355"/>
    </location>
</feature>
<evidence type="ECO:0000256" key="1">
    <source>
        <dbReference type="ARBA" id="ARBA00004184"/>
    </source>
</evidence>
<evidence type="ECO:0000256" key="5">
    <source>
        <dbReference type="ARBA" id="ARBA00022553"/>
    </source>
</evidence>
<dbReference type="InterPro" id="IPR010911">
    <property type="entry name" value="Rab_BD"/>
</dbReference>
<dbReference type="PANTHER" id="PTHR45716">
    <property type="entry name" value="BITESIZE, ISOFORM I"/>
    <property type="match status" value="1"/>
</dbReference>
<proteinExistence type="predicted"/>